<dbReference type="Proteomes" id="UP000016960">
    <property type="component" value="Unassembled WGS sequence"/>
</dbReference>
<keyword evidence="13" id="KW-1185">Reference proteome</keyword>
<accession>U5DLG7</accession>
<reference evidence="12 13" key="1">
    <citation type="submission" date="2013-05" db="EMBL/GenBank/DDBJ databases">
        <title>Draft genome sequence of Rubidibacter lacunae KORDI 51-2.</title>
        <authorList>
            <person name="Choi D.H."/>
            <person name="Noh J.H."/>
            <person name="Kwon K.-K."/>
            <person name="Lee J.-H."/>
            <person name="Ryu J.-Y."/>
        </authorList>
    </citation>
    <scope>NUCLEOTIDE SEQUENCE [LARGE SCALE GENOMIC DNA]</scope>
    <source>
        <strain evidence="12 13">KORDI 51-2</strain>
    </source>
</reference>
<dbReference type="InterPro" id="IPR001114">
    <property type="entry name" value="Adenylosuccinate_synthetase"/>
</dbReference>
<evidence type="ECO:0000313" key="13">
    <source>
        <dbReference type="Proteomes" id="UP000016960"/>
    </source>
</evidence>
<dbReference type="SMART" id="SM00788">
    <property type="entry name" value="Adenylsucc_synt"/>
    <property type="match status" value="1"/>
</dbReference>
<dbReference type="Gene3D" id="3.90.170.10">
    <property type="entry name" value="Adenylosuccinate Synthetase, subunit A, domain 3"/>
    <property type="match status" value="1"/>
</dbReference>
<dbReference type="eggNOG" id="COG0104">
    <property type="taxonomic scope" value="Bacteria"/>
</dbReference>
<feature type="binding site" evidence="9">
    <location>
        <begin position="330"/>
        <end position="332"/>
    </location>
    <ligand>
        <name>GTP</name>
        <dbReference type="ChEBI" id="CHEBI:37565"/>
    </ligand>
</feature>
<keyword evidence="5 9" id="KW-0547">Nucleotide-binding</keyword>
<evidence type="ECO:0000256" key="6">
    <source>
        <dbReference type="ARBA" id="ARBA00022755"/>
    </source>
</evidence>
<dbReference type="FunFam" id="3.90.170.10:FF:000001">
    <property type="entry name" value="Adenylosuccinate synthetase"/>
    <property type="match status" value="1"/>
</dbReference>
<dbReference type="NCBIfam" id="TIGR00184">
    <property type="entry name" value="purA"/>
    <property type="match status" value="1"/>
</dbReference>
<dbReference type="NCBIfam" id="NF002223">
    <property type="entry name" value="PRK01117.1"/>
    <property type="match status" value="1"/>
</dbReference>
<feature type="binding site" description="in other chain" evidence="9">
    <location>
        <begin position="13"/>
        <end position="16"/>
    </location>
    <ligand>
        <name>IMP</name>
        <dbReference type="ChEBI" id="CHEBI:58053"/>
        <note>ligand shared between dimeric partners</note>
    </ligand>
</feature>
<dbReference type="PATRIC" id="fig|582515.4.peg.3492"/>
<dbReference type="CDD" id="cd03108">
    <property type="entry name" value="AdSS"/>
    <property type="match status" value="1"/>
</dbReference>
<comment type="subunit">
    <text evidence="1 9">Homodimer.</text>
</comment>
<evidence type="ECO:0000256" key="8">
    <source>
        <dbReference type="ARBA" id="ARBA00023134"/>
    </source>
</evidence>
<dbReference type="Gene3D" id="1.10.300.10">
    <property type="entry name" value="Adenylosuccinate Synthetase, subunit A, domain 2"/>
    <property type="match status" value="1"/>
</dbReference>
<feature type="binding site" evidence="9">
    <location>
        <position position="304"/>
    </location>
    <ligand>
        <name>GTP</name>
        <dbReference type="ChEBI" id="CHEBI:37565"/>
    </ligand>
</feature>
<gene>
    <name evidence="9" type="primary">purA</name>
    <name evidence="12" type="ORF">KR51_00031030</name>
</gene>
<comment type="caution">
    <text evidence="12">The sequence shown here is derived from an EMBL/GenBank/DDBJ whole genome shotgun (WGS) entry which is preliminary data.</text>
</comment>
<comment type="function">
    <text evidence="9">Plays an important role in the de novo pathway of purine nucleotide biosynthesis. Catalyzes the first committed step in the biosynthesis of AMP from IMP.</text>
</comment>
<feature type="binding site" description="in other chain" evidence="9">
    <location>
        <position position="238"/>
    </location>
    <ligand>
        <name>IMP</name>
        <dbReference type="ChEBI" id="CHEBI:58053"/>
        <note>ligand shared between dimeric partners</note>
    </ligand>
</feature>
<dbReference type="InterPro" id="IPR042111">
    <property type="entry name" value="Adenylosuccinate_synth_dom3"/>
</dbReference>
<evidence type="ECO:0000256" key="1">
    <source>
        <dbReference type="ARBA" id="ARBA00011738"/>
    </source>
</evidence>
<protein>
    <recommendedName>
        <fullName evidence="9 11">Adenylosuccinate synthetase</fullName>
        <shortName evidence="9">AMPSase</shortName>
        <shortName evidence="9">AdSS</shortName>
        <ecNumber evidence="9 11">6.3.4.4</ecNumber>
    </recommendedName>
    <alternativeName>
        <fullName evidence="9">IMP--aspartate ligase</fullName>
    </alternativeName>
</protein>
<dbReference type="UniPathway" id="UPA00075">
    <property type="reaction ID" value="UER00335"/>
</dbReference>
<dbReference type="InterPro" id="IPR042109">
    <property type="entry name" value="Adenylosuccinate_synth_dom1"/>
</dbReference>
<dbReference type="GO" id="GO:0005525">
    <property type="term" value="F:GTP binding"/>
    <property type="evidence" value="ECO:0007669"/>
    <property type="project" value="UniProtKB-UniRule"/>
</dbReference>
<feature type="active site" description="Proton acceptor" evidence="9">
    <location>
        <position position="13"/>
    </location>
</feature>
<feature type="binding site" evidence="9">
    <location>
        <position position="40"/>
    </location>
    <ligand>
        <name>Mg(2+)</name>
        <dbReference type="ChEBI" id="CHEBI:18420"/>
    </ligand>
</feature>
<keyword evidence="4 9" id="KW-0479">Metal-binding</keyword>
<dbReference type="GO" id="GO:0004019">
    <property type="term" value="F:adenylosuccinate synthase activity"/>
    <property type="evidence" value="ECO:0007669"/>
    <property type="project" value="UniProtKB-UniRule"/>
</dbReference>
<evidence type="ECO:0000256" key="11">
    <source>
        <dbReference type="RuleBase" id="RU000520"/>
    </source>
</evidence>
<feature type="active site" description="Proton donor" evidence="9">
    <location>
        <position position="41"/>
    </location>
</feature>
<keyword evidence="2 9" id="KW-0963">Cytoplasm</keyword>
<feature type="binding site" evidence="9">
    <location>
        <begin position="40"/>
        <end position="42"/>
    </location>
    <ligand>
        <name>GTP</name>
        <dbReference type="ChEBI" id="CHEBI:37565"/>
    </ligand>
</feature>
<dbReference type="GO" id="GO:0046040">
    <property type="term" value="P:IMP metabolic process"/>
    <property type="evidence" value="ECO:0007669"/>
    <property type="project" value="TreeGrafter"/>
</dbReference>
<comment type="cofactor">
    <cofactor evidence="9">
        <name>Mg(2+)</name>
        <dbReference type="ChEBI" id="CHEBI:18420"/>
    </cofactor>
    <text evidence="9">Binds 1 Mg(2+) ion per subunit.</text>
</comment>
<feature type="binding site" description="in other chain" evidence="9">
    <location>
        <position position="128"/>
    </location>
    <ligand>
        <name>IMP</name>
        <dbReference type="ChEBI" id="CHEBI:58053"/>
        <note>ligand shared between dimeric partners</note>
    </ligand>
</feature>
<dbReference type="InterPro" id="IPR027417">
    <property type="entry name" value="P-loop_NTPase"/>
</dbReference>
<dbReference type="InterPro" id="IPR033128">
    <property type="entry name" value="Adenylosuccin_syn_Lys_AS"/>
</dbReference>
<dbReference type="GO" id="GO:0000287">
    <property type="term" value="F:magnesium ion binding"/>
    <property type="evidence" value="ECO:0007669"/>
    <property type="project" value="UniProtKB-UniRule"/>
</dbReference>
<evidence type="ECO:0000256" key="10">
    <source>
        <dbReference type="PROSITE-ProRule" id="PRU10134"/>
    </source>
</evidence>
<keyword evidence="7 9" id="KW-0460">Magnesium</keyword>
<dbReference type="PROSITE" id="PS01266">
    <property type="entry name" value="ADENYLOSUCCIN_SYN_1"/>
    <property type="match status" value="1"/>
</dbReference>
<keyword evidence="8 9" id="KW-0342">GTP-binding</keyword>
<keyword evidence="3 9" id="KW-0436">Ligase</keyword>
<evidence type="ECO:0000256" key="7">
    <source>
        <dbReference type="ARBA" id="ARBA00022842"/>
    </source>
</evidence>
<dbReference type="OrthoDB" id="9807553at2"/>
<dbReference type="Gene3D" id="3.40.440.10">
    <property type="entry name" value="Adenylosuccinate Synthetase, subunit A, domain 1"/>
    <property type="match status" value="1"/>
</dbReference>
<dbReference type="FunFam" id="1.10.300.10:FF:000001">
    <property type="entry name" value="Adenylosuccinate synthetase"/>
    <property type="match status" value="1"/>
</dbReference>
<dbReference type="PROSITE" id="PS00513">
    <property type="entry name" value="ADENYLOSUCCIN_SYN_2"/>
    <property type="match status" value="1"/>
</dbReference>
<dbReference type="STRING" id="582515.KR51_00031030"/>
<feature type="binding site" description="in other chain" evidence="9">
    <location>
        <begin position="38"/>
        <end position="41"/>
    </location>
    <ligand>
        <name>IMP</name>
        <dbReference type="ChEBI" id="CHEBI:58053"/>
        <note>ligand shared between dimeric partners</note>
    </ligand>
</feature>
<dbReference type="GO" id="GO:0044208">
    <property type="term" value="P:'de novo' AMP biosynthetic process"/>
    <property type="evidence" value="ECO:0007669"/>
    <property type="project" value="UniProtKB-UniRule"/>
</dbReference>
<dbReference type="FunCoup" id="U5DLG7">
    <property type="interactions" value="487"/>
</dbReference>
<evidence type="ECO:0000256" key="2">
    <source>
        <dbReference type="ARBA" id="ARBA00022490"/>
    </source>
</evidence>
<feature type="binding site" evidence="9">
    <location>
        <begin position="12"/>
        <end position="18"/>
    </location>
    <ligand>
        <name>GTP</name>
        <dbReference type="ChEBI" id="CHEBI:37565"/>
    </ligand>
</feature>
<feature type="binding site" evidence="9">
    <location>
        <position position="142"/>
    </location>
    <ligand>
        <name>IMP</name>
        <dbReference type="ChEBI" id="CHEBI:58053"/>
        <note>ligand shared between dimeric partners</note>
    </ligand>
</feature>
<dbReference type="GO" id="GO:0005737">
    <property type="term" value="C:cytoplasm"/>
    <property type="evidence" value="ECO:0007669"/>
    <property type="project" value="UniProtKB-SubCell"/>
</dbReference>
<feature type="binding site" evidence="9">
    <location>
        <begin position="298"/>
        <end position="304"/>
    </location>
    <ligand>
        <name>substrate</name>
    </ligand>
</feature>
<evidence type="ECO:0000256" key="4">
    <source>
        <dbReference type="ARBA" id="ARBA00022723"/>
    </source>
</evidence>
<evidence type="ECO:0000256" key="3">
    <source>
        <dbReference type="ARBA" id="ARBA00022598"/>
    </source>
</evidence>
<comment type="similarity">
    <text evidence="9 11">Belongs to the adenylosuccinate synthetase family.</text>
</comment>
<sequence>MANVIVIGAQWGDEGKGKIVDLLSKSADVVVRYQGGANAGHTVVVRDQTFKLHLIPSGILYSDTECIIGSGTAIDPKVLIEELDRLEALNVSTDNLWIAQTAHVTMPYHRMFDQASERSRGNRKIGTTGRGIGPTYADKSERMGIRVLDLMDPDELREQLRWTIASKNVILEKLYELPPLDAEVTIAEYLGYAERLRPHVVDSSLHIDRALRQRRNILFEGAQGTLLDLDHGTYPYVTSSNPVAGGACVGAGVGPTAIDRVIGVAKAYTTRVGEGPFPTELDGDIGTALCKRGAEFGTTTGRRRRCGWFDAVIGRYAVRINGLDCLAVTKLDVLDTLPEIKVCVAYEVDGERFTEYPTSASRFARCKPLYKTMPGWQQSTASCRTLEDLPRQALTYLKFLAELMKVPIAIVSLGASRDQTIIVEDPIHGPKRALLDANGAPVDIQVANADTVRARSSSTHSTF</sequence>
<name>U5DLG7_9CHRO</name>
<feature type="binding site" evidence="9">
    <location>
        <position position="13"/>
    </location>
    <ligand>
        <name>Mg(2+)</name>
        <dbReference type="ChEBI" id="CHEBI:18420"/>
    </ligand>
</feature>
<evidence type="ECO:0000313" key="12">
    <source>
        <dbReference type="EMBL" id="ERN40555.1"/>
    </source>
</evidence>
<comment type="subcellular location">
    <subcellularLocation>
        <location evidence="9">Cytoplasm</location>
    </subcellularLocation>
</comment>
<evidence type="ECO:0000256" key="5">
    <source>
        <dbReference type="ARBA" id="ARBA00022741"/>
    </source>
</evidence>
<dbReference type="SUPFAM" id="SSF52540">
    <property type="entry name" value="P-loop containing nucleoside triphosphate hydrolases"/>
    <property type="match status" value="1"/>
</dbReference>
<dbReference type="InParanoid" id="U5DLG7"/>
<dbReference type="RefSeq" id="WP_022608701.1">
    <property type="nucleotide sequence ID" value="NZ_ASSJ01000076.1"/>
</dbReference>
<dbReference type="InterPro" id="IPR042110">
    <property type="entry name" value="Adenylosuccinate_synth_dom2"/>
</dbReference>
<feature type="binding site" evidence="9">
    <location>
        <begin position="412"/>
        <end position="414"/>
    </location>
    <ligand>
        <name>GTP</name>
        <dbReference type="ChEBI" id="CHEBI:37565"/>
    </ligand>
</feature>
<comment type="catalytic activity">
    <reaction evidence="9 11">
        <text>IMP + L-aspartate + GTP = N(6)-(1,2-dicarboxyethyl)-AMP + GDP + phosphate + 2 H(+)</text>
        <dbReference type="Rhea" id="RHEA:15753"/>
        <dbReference type="ChEBI" id="CHEBI:15378"/>
        <dbReference type="ChEBI" id="CHEBI:29991"/>
        <dbReference type="ChEBI" id="CHEBI:37565"/>
        <dbReference type="ChEBI" id="CHEBI:43474"/>
        <dbReference type="ChEBI" id="CHEBI:57567"/>
        <dbReference type="ChEBI" id="CHEBI:58053"/>
        <dbReference type="ChEBI" id="CHEBI:58189"/>
        <dbReference type="EC" id="6.3.4.4"/>
    </reaction>
</comment>
<dbReference type="EMBL" id="ASSJ01000076">
    <property type="protein sequence ID" value="ERN40555.1"/>
    <property type="molecule type" value="Genomic_DNA"/>
</dbReference>
<keyword evidence="6 9" id="KW-0658">Purine biosynthesis</keyword>
<proteinExistence type="inferred from homology"/>
<feature type="binding site" description="in other chain" evidence="9">
    <location>
        <position position="302"/>
    </location>
    <ligand>
        <name>IMP</name>
        <dbReference type="ChEBI" id="CHEBI:58053"/>
        <note>ligand shared between dimeric partners</note>
    </ligand>
</feature>
<dbReference type="Pfam" id="PF00709">
    <property type="entry name" value="Adenylsucc_synt"/>
    <property type="match status" value="1"/>
</dbReference>
<dbReference type="EC" id="6.3.4.4" evidence="9 11"/>
<dbReference type="InterPro" id="IPR018220">
    <property type="entry name" value="Adenylosuccin_syn_GTP-bd"/>
</dbReference>
<organism evidence="12 13">
    <name type="scientific">Rubidibacter lacunae KORDI 51-2</name>
    <dbReference type="NCBI Taxonomy" id="582515"/>
    <lineage>
        <taxon>Bacteria</taxon>
        <taxon>Bacillati</taxon>
        <taxon>Cyanobacteriota</taxon>
        <taxon>Cyanophyceae</taxon>
        <taxon>Oscillatoriophycideae</taxon>
        <taxon>Chroococcales</taxon>
        <taxon>Aphanothecaceae</taxon>
        <taxon>Rubidibacter</taxon>
    </lineage>
</organism>
<dbReference type="HAMAP" id="MF_00011">
    <property type="entry name" value="Adenylosucc_synth"/>
    <property type="match status" value="1"/>
</dbReference>
<dbReference type="PANTHER" id="PTHR11846:SF0">
    <property type="entry name" value="ADENYLOSUCCINATE SYNTHETASE"/>
    <property type="match status" value="1"/>
</dbReference>
<evidence type="ECO:0000256" key="9">
    <source>
        <dbReference type="HAMAP-Rule" id="MF_00011"/>
    </source>
</evidence>
<comment type="pathway">
    <text evidence="9 11">Purine metabolism; AMP biosynthesis via de novo pathway; AMP from IMP: step 1/2.</text>
</comment>
<dbReference type="AlphaFoldDB" id="U5DLG7"/>
<feature type="active site" evidence="10">
    <location>
        <position position="139"/>
    </location>
</feature>
<dbReference type="PANTHER" id="PTHR11846">
    <property type="entry name" value="ADENYLOSUCCINATE SYNTHETASE"/>
    <property type="match status" value="1"/>
</dbReference>
<feature type="binding site" description="in other chain" evidence="9">
    <location>
        <position position="223"/>
    </location>
    <ligand>
        <name>IMP</name>
        <dbReference type="ChEBI" id="CHEBI:58053"/>
        <note>ligand shared between dimeric partners</note>
    </ligand>
</feature>